<gene>
    <name evidence="4" type="ORF">LCGC14_0757060</name>
</gene>
<keyword evidence="3" id="KW-0812">Transmembrane</keyword>
<feature type="coiled-coil region" evidence="1">
    <location>
        <begin position="242"/>
        <end position="269"/>
    </location>
</feature>
<organism evidence="4">
    <name type="scientific">marine sediment metagenome</name>
    <dbReference type="NCBI Taxonomy" id="412755"/>
    <lineage>
        <taxon>unclassified sequences</taxon>
        <taxon>metagenomes</taxon>
        <taxon>ecological metagenomes</taxon>
    </lineage>
</organism>
<feature type="region of interest" description="Disordered" evidence="2">
    <location>
        <begin position="138"/>
        <end position="171"/>
    </location>
</feature>
<comment type="caution">
    <text evidence="4">The sequence shown here is derived from an EMBL/GenBank/DDBJ whole genome shotgun (WGS) entry which is preliminary data.</text>
</comment>
<evidence type="ECO:0000313" key="4">
    <source>
        <dbReference type="EMBL" id="KKN38086.1"/>
    </source>
</evidence>
<name>A0A0F9SMH3_9ZZZZ</name>
<dbReference type="EMBL" id="LAZR01001853">
    <property type="protein sequence ID" value="KKN38086.1"/>
    <property type="molecule type" value="Genomic_DNA"/>
</dbReference>
<keyword evidence="1" id="KW-0175">Coiled coil</keyword>
<keyword evidence="3" id="KW-0472">Membrane</keyword>
<evidence type="ECO:0000256" key="2">
    <source>
        <dbReference type="SAM" id="MobiDB-lite"/>
    </source>
</evidence>
<proteinExistence type="predicted"/>
<feature type="transmembrane region" description="Helical" evidence="3">
    <location>
        <begin position="94"/>
        <end position="116"/>
    </location>
</feature>
<feature type="compositionally biased region" description="Basic and acidic residues" evidence="2">
    <location>
        <begin position="138"/>
        <end position="148"/>
    </location>
</feature>
<evidence type="ECO:0000256" key="1">
    <source>
        <dbReference type="SAM" id="Coils"/>
    </source>
</evidence>
<dbReference type="AlphaFoldDB" id="A0A0F9SMH3"/>
<keyword evidence="3" id="KW-1133">Transmembrane helix</keyword>
<protein>
    <submittedName>
        <fullName evidence="4">Uncharacterized protein</fullName>
    </submittedName>
</protein>
<reference evidence="4" key="1">
    <citation type="journal article" date="2015" name="Nature">
        <title>Complex archaea that bridge the gap between prokaryotes and eukaryotes.</title>
        <authorList>
            <person name="Spang A."/>
            <person name="Saw J.H."/>
            <person name="Jorgensen S.L."/>
            <person name="Zaremba-Niedzwiedzka K."/>
            <person name="Martijn J."/>
            <person name="Lind A.E."/>
            <person name="van Eijk R."/>
            <person name="Schleper C."/>
            <person name="Guy L."/>
            <person name="Ettema T.J."/>
        </authorList>
    </citation>
    <scope>NUCLEOTIDE SEQUENCE</scope>
</reference>
<feature type="compositionally biased region" description="Polar residues" evidence="2">
    <location>
        <begin position="157"/>
        <end position="171"/>
    </location>
</feature>
<accession>A0A0F9SMH3</accession>
<sequence length="934" mass="107575">MDFIEEPTENERKTIKISSLGTSGRETKGALGQLVLGDTNLKTAISLASAVKSGDTKLASQIANKIKQSLTQKQNAEAQKRAEMSSWKKMIRSGVFKGLAFIGTALFFGGSSYFMLKGIKNTILGATDISPKTFGIDKTKQNAKRKNEANSIPEGTDSATQGSENQNKKLNTKPQIDKEFFTNLFKSLQESKTETNSPPLNDRLQRINPNPKLVQRSRLDFEMYQGESSEVELDMIVGDLSKNILKERKERVKANLNELQKIRDLYDDNILPKLVKLDDVDISDIERLNNLMKELDNIKDPNLDSLKKIVKDFGYLNENFLNSKLAEVGERELLNDLEKQIYRLYLDQINPKLSSFYPNDPSLKYPLTSNNKAGTKLIKSLINIIYKYEGDIAYAARKSENELGLSFAEDEGVNKLQTSPKDSEKMSNTVLGKLLGIPQVRVSNWLSNIDGTNPRSDTLISLKLFISNSPFYKSIRHVQELMLLTLDQFIFNDVIPNMAYIYSKYSHNTYSETTLSYELGMSHGYLTKIGMSGKEYTQFVKFFRLLTIVYLADPGKFNLVNDDNYKNIMEEVHDEVFFSIIRRGLIKDTSYRLDFDVIFHSLLVLTKANEGDPVIQNGLYPLKKFAEDMGYDQYYFYTKFAQGSYIGNSLRKAMLDKINIPGADSDLLKIANEKFNEVRIRSGEGSQGVYTRFWAELYTIQVVELMKITLGLDIWGSVFFKDAVRPTGAKSYKINVERHHLEKIKSLFTIFKFAKDVDYSDKYFDPTKKLVPFTDFVIGFAPLTHQYHKSLDMVGQFTRNTQLAMHRLMYLYEVIQRPFIEGFNYQAEFRARSANIDGNEVMIWEGLSDSIIEEWIKRLEIVKSDGYEAFFLDDNREYPNFYKYRYKPMEDDFKLFIAGRDSVNKGLFFEEERRNVFWEWFLSTYLKENKYPII</sequence>
<evidence type="ECO:0000256" key="3">
    <source>
        <dbReference type="SAM" id="Phobius"/>
    </source>
</evidence>